<dbReference type="PROSITE" id="PS50404">
    <property type="entry name" value="GST_NTER"/>
    <property type="match status" value="1"/>
</dbReference>
<dbReference type="InterPro" id="IPR004045">
    <property type="entry name" value="Glutathione_S-Trfase_N"/>
</dbReference>
<dbReference type="Proteomes" id="UP001170717">
    <property type="component" value="Unassembled WGS sequence"/>
</dbReference>
<sequence length="212" mass="23931">MYTLYGYPKTRSVRVAWALEEIGLPYEYKVVNLKAGEHLNSAFKTLNPATKIPVLVTEEGALSESAAIVTFLAEKHAMEEFIPAPGTFARGLYEQMMVFAVTELEQPLWSKAKHTFALPEQHRIPQMQDTAAWEFDRALTAFSLLLNDKEYVCGSLFTMADIVTAQVLSWATGSELDLKFDNVKSYAERVLSRPAYEKAWRNEMAHLSKTDA</sequence>
<gene>
    <name evidence="4" type="ORF">Q4527_13825</name>
</gene>
<dbReference type="PANTHER" id="PTHR44051">
    <property type="entry name" value="GLUTATHIONE S-TRANSFERASE-RELATED"/>
    <property type="match status" value="1"/>
</dbReference>
<dbReference type="Pfam" id="PF02798">
    <property type="entry name" value="GST_N"/>
    <property type="match status" value="1"/>
</dbReference>
<dbReference type="PROSITE" id="PS50405">
    <property type="entry name" value="GST_CTER"/>
    <property type="match status" value="1"/>
</dbReference>
<dbReference type="InterPro" id="IPR004046">
    <property type="entry name" value="GST_C"/>
</dbReference>
<evidence type="ECO:0000259" key="3">
    <source>
        <dbReference type="PROSITE" id="PS50405"/>
    </source>
</evidence>
<dbReference type="PANTHER" id="PTHR44051:SF8">
    <property type="entry name" value="GLUTATHIONE S-TRANSFERASE GSTA"/>
    <property type="match status" value="1"/>
</dbReference>
<protein>
    <submittedName>
        <fullName evidence="4">Glutathione S-transferase family protein</fullName>
    </submittedName>
</protein>
<feature type="domain" description="GST C-terminal" evidence="3">
    <location>
        <begin position="91"/>
        <end position="212"/>
    </location>
</feature>
<dbReference type="InterPro" id="IPR010987">
    <property type="entry name" value="Glutathione-S-Trfase_C-like"/>
</dbReference>
<evidence type="ECO:0000256" key="1">
    <source>
        <dbReference type="RuleBase" id="RU003494"/>
    </source>
</evidence>
<dbReference type="CDD" id="cd03207">
    <property type="entry name" value="GST_C_8"/>
    <property type="match status" value="1"/>
</dbReference>
<dbReference type="InterPro" id="IPR040079">
    <property type="entry name" value="Glutathione_S-Trfase"/>
</dbReference>
<organism evidence="4 5">
    <name type="scientific">Alteromonas stellipolaris</name>
    <dbReference type="NCBI Taxonomy" id="233316"/>
    <lineage>
        <taxon>Bacteria</taxon>
        <taxon>Pseudomonadati</taxon>
        <taxon>Pseudomonadota</taxon>
        <taxon>Gammaproteobacteria</taxon>
        <taxon>Alteromonadales</taxon>
        <taxon>Alteromonadaceae</taxon>
        <taxon>Alteromonas/Salinimonas group</taxon>
        <taxon>Alteromonas</taxon>
    </lineage>
</organism>
<dbReference type="SFLD" id="SFLDG01150">
    <property type="entry name" value="Main.1:_Beta-like"/>
    <property type="match status" value="1"/>
</dbReference>
<reference evidence="4" key="1">
    <citation type="submission" date="2023-07" db="EMBL/GenBank/DDBJ databases">
        <title>Genome content predicts the carbon catabolic preferences of heterotrophic bacteria.</title>
        <authorList>
            <person name="Gralka M."/>
        </authorList>
    </citation>
    <scope>NUCLEOTIDE SEQUENCE</scope>
    <source>
        <strain evidence="4">F2M12</strain>
    </source>
</reference>
<feature type="domain" description="GST N-terminal" evidence="2">
    <location>
        <begin position="1"/>
        <end position="80"/>
    </location>
</feature>
<dbReference type="SUPFAM" id="SSF47616">
    <property type="entry name" value="GST C-terminal domain-like"/>
    <property type="match status" value="1"/>
</dbReference>
<dbReference type="EMBL" id="JAUOQI010000009">
    <property type="protein sequence ID" value="MDO6578476.1"/>
    <property type="molecule type" value="Genomic_DNA"/>
</dbReference>
<dbReference type="SFLD" id="SFLDS00019">
    <property type="entry name" value="Glutathione_Transferase_(cytos"/>
    <property type="match status" value="1"/>
</dbReference>
<proteinExistence type="inferred from homology"/>
<dbReference type="RefSeq" id="WP_063456803.1">
    <property type="nucleotide sequence ID" value="NZ_CP015345.1"/>
</dbReference>
<dbReference type="Gene3D" id="1.20.1050.10">
    <property type="match status" value="1"/>
</dbReference>
<name>A0AAW7Z6W4_9ALTE</name>
<dbReference type="InterPro" id="IPR036282">
    <property type="entry name" value="Glutathione-S-Trfase_C_sf"/>
</dbReference>
<evidence type="ECO:0000313" key="4">
    <source>
        <dbReference type="EMBL" id="MDO6578476.1"/>
    </source>
</evidence>
<evidence type="ECO:0000259" key="2">
    <source>
        <dbReference type="PROSITE" id="PS50404"/>
    </source>
</evidence>
<dbReference type="InterPro" id="IPR036249">
    <property type="entry name" value="Thioredoxin-like_sf"/>
</dbReference>
<evidence type="ECO:0000313" key="5">
    <source>
        <dbReference type="Proteomes" id="UP001170717"/>
    </source>
</evidence>
<dbReference type="AlphaFoldDB" id="A0AAW7Z6W4"/>
<accession>A0AAW7Z6W4</accession>
<comment type="caution">
    <text evidence="4">The sequence shown here is derived from an EMBL/GenBank/DDBJ whole genome shotgun (WGS) entry which is preliminary data.</text>
</comment>
<dbReference type="SUPFAM" id="SSF52833">
    <property type="entry name" value="Thioredoxin-like"/>
    <property type="match status" value="1"/>
</dbReference>
<dbReference type="SFLD" id="SFLDG00358">
    <property type="entry name" value="Main_(cytGST)"/>
    <property type="match status" value="1"/>
</dbReference>
<dbReference type="CDD" id="cd03046">
    <property type="entry name" value="GST_N_GTT1_like"/>
    <property type="match status" value="1"/>
</dbReference>
<dbReference type="Gene3D" id="3.40.30.10">
    <property type="entry name" value="Glutaredoxin"/>
    <property type="match status" value="1"/>
</dbReference>
<comment type="similarity">
    <text evidence="1">Belongs to the GST superfamily.</text>
</comment>
<dbReference type="Pfam" id="PF00043">
    <property type="entry name" value="GST_C"/>
    <property type="match status" value="1"/>
</dbReference>